<dbReference type="GO" id="GO:0006310">
    <property type="term" value="P:DNA recombination"/>
    <property type="evidence" value="ECO:0007669"/>
    <property type="project" value="UniProtKB-UniRule"/>
</dbReference>
<feature type="compositionally biased region" description="Gly residues" evidence="4">
    <location>
        <begin position="150"/>
        <end position="160"/>
    </location>
</feature>
<feature type="region of interest" description="Disordered" evidence="4">
    <location>
        <begin position="139"/>
        <end position="173"/>
    </location>
</feature>
<evidence type="ECO:0000256" key="1">
    <source>
        <dbReference type="ARBA" id="ARBA00023125"/>
    </source>
</evidence>
<dbReference type="GO" id="GO:0006281">
    <property type="term" value="P:DNA repair"/>
    <property type="evidence" value="ECO:0007669"/>
    <property type="project" value="UniProtKB-UniRule"/>
</dbReference>
<keyword evidence="6" id="KW-1185">Reference proteome</keyword>
<dbReference type="CDD" id="cd04496">
    <property type="entry name" value="SSB_OBF"/>
    <property type="match status" value="1"/>
</dbReference>
<comment type="function">
    <text evidence="2">Plays an important role in DNA replication, recombination and repair. Binds to ssDNA and to an array of partner proteins to recruit them to their sites of action during DNA metabolism.</text>
</comment>
<dbReference type="PANTHER" id="PTHR10302">
    <property type="entry name" value="SINGLE-STRANDED DNA-BINDING PROTEIN"/>
    <property type="match status" value="1"/>
</dbReference>
<keyword evidence="1 2" id="KW-0238">DNA-binding</keyword>
<comment type="caution">
    <text evidence="2">Lacks conserved residue(s) required for the propagation of feature annotation.</text>
</comment>
<dbReference type="PROSITE" id="PS50935">
    <property type="entry name" value="SSB"/>
    <property type="match status" value="1"/>
</dbReference>
<evidence type="ECO:0000256" key="2">
    <source>
        <dbReference type="HAMAP-Rule" id="MF_00984"/>
    </source>
</evidence>
<dbReference type="RefSeq" id="WP_008860072.1">
    <property type="nucleotide sequence ID" value="NZ_JH591188.1"/>
</dbReference>
<dbReference type="Proteomes" id="UP000003277">
    <property type="component" value="Unassembled WGS sequence"/>
</dbReference>
<protein>
    <recommendedName>
        <fullName evidence="2 3">Single-stranded DNA-binding protein</fullName>
        <shortName evidence="2">SSB</shortName>
    </recommendedName>
</protein>
<dbReference type="Pfam" id="PF00436">
    <property type="entry name" value="SSB"/>
    <property type="match status" value="1"/>
</dbReference>
<dbReference type="STRING" id="742743.HMPREF9453_01578"/>
<evidence type="ECO:0000256" key="3">
    <source>
        <dbReference type="RuleBase" id="RU000524"/>
    </source>
</evidence>
<dbReference type="GO" id="GO:0009295">
    <property type="term" value="C:nucleoid"/>
    <property type="evidence" value="ECO:0007669"/>
    <property type="project" value="TreeGrafter"/>
</dbReference>
<organism evidence="5 6">
    <name type="scientific">Dialister succinatiphilus YIT 11850</name>
    <dbReference type="NCBI Taxonomy" id="742743"/>
    <lineage>
        <taxon>Bacteria</taxon>
        <taxon>Bacillati</taxon>
        <taxon>Bacillota</taxon>
        <taxon>Negativicutes</taxon>
        <taxon>Veillonellales</taxon>
        <taxon>Veillonellaceae</taxon>
        <taxon>Dialister</taxon>
    </lineage>
</organism>
<keyword evidence="2" id="KW-0234">DNA repair</keyword>
<evidence type="ECO:0000256" key="4">
    <source>
        <dbReference type="SAM" id="MobiDB-lite"/>
    </source>
</evidence>
<dbReference type="HAMAP" id="MF_00984">
    <property type="entry name" value="SSB"/>
    <property type="match status" value="1"/>
</dbReference>
<gene>
    <name evidence="5" type="ORF">HMPREF9453_01578</name>
</gene>
<dbReference type="InterPro" id="IPR000424">
    <property type="entry name" value="Primosome_PriB/ssb"/>
</dbReference>
<dbReference type="GO" id="GO:0003697">
    <property type="term" value="F:single-stranded DNA binding"/>
    <property type="evidence" value="ECO:0007669"/>
    <property type="project" value="UniProtKB-UniRule"/>
</dbReference>
<comment type="caution">
    <text evidence="5">The sequence shown here is derived from an EMBL/GenBank/DDBJ whole genome shotgun (WGS) entry which is preliminary data.</text>
</comment>
<sequence>MNSVQILGNLGRDPVIRATKTGRSVASFSVAVSRTYTTPQGEQRELTDWINVVAWGPLAEAVGNQLKKGTRVFVEGRISSRSYDAQDGTKRYVTEVVANTIAIPIGTPRNSSYGPQQGGSFGGGFGGNNGGFGGNGYNGGNGGYNNNPAGQGGQPGGNFGQFGTSSKDEDIPF</sequence>
<dbReference type="SUPFAM" id="SSF50249">
    <property type="entry name" value="Nucleic acid-binding proteins"/>
    <property type="match status" value="1"/>
</dbReference>
<dbReference type="InterPro" id="IPR011344">
    <property type="entry name" value="ssDNA-bd"/>
</dbReference>
<dbReference type="PANTHER" id="PTHR10302:SF27">
    <property type="entry name" value="SINGLE-STRANDED DNA-BINDING PROTEIN"/>
    <property type="match status" value="1"/>
</dbReference>
<dbReference type="InterPro" id="IPR012340">
    <property type="entry name" value="NA-bd_OB-fold"/>
</dbReference>
<dbReference type="NCBIfam" id="TIGR00621">
    <property type="entry name" value="ssb"/>
    <property type="match status" value="1"/>
</dbReference>
<dbReference type="eggNOG" id="COG0629">
    <property type="taxonomic scope" value="Bacteria"/>
</dbReference>
<accession>H1D1U0</accession>
<keyword evidence="2" id="KW-0227">DNA damage</keyword>
<name>H1D1U0_9FIRM</name>
<dbReference type="PATRIC" id="fig|742743.3.peg.1610"/>
<dbReference type="OrthoDB" id="9809878at2"/>
<proteinExistence type="inferred from homology"/>
<dbReference type="EMBL" id="ADLT01000052">
    <property type="protein sequence ID" value="EHO62453.1"/>
    <property type="molecule type" value="Genomic_DNA"/>
</dbReference>
<evidence type="ECO:0000313" key="5">
    <source>
        <dbReference type="EMBL" id="EHO62453.1"/>
    </source>
</evidence>
<keyword evidence="2" id="KW-0233">DNA recombination</keyword>
<comment type="subunit">
    <text evidence="2">Homotetramer.</text>
</comment>
<keyword evidence="2" id="KW-0235">DNA replication</keyword>
<feature type="short sequence motif" description="Important for interaction with partner proteins" evidence="2">
    <location>
        <begin position="168"/>
        <end position="173"/>
    </location>
</feature>
<dbReference type="GeneID" id="98910727"/>
<reference evidence="5 6" key="1">
    <citation type="submission" date="2011-11" db="EMBL/GenBank/DDBJ databases">
        <title>The Genome Sequence of Dialister succinatiphilus YIT 11850.</title>
        <authorList>
            <consortium name="The Broad Institute Genome Sequencing Platform"/>
            <person name="Earl A."/>
            <person name="Ward D."/>
            <person name="Feldgarden M."/>
            <person name="Gevers D."/>
            <person name="Morotomi M."/>
            <person name="Young S.K."/>
            <person name="Zeng Q."/>
            <person name="Gargeya S."/>
            <person name="Fitzgerald M."/>
            <person name="Haas B."/>
            <person name="Abouelleil A."/>
            <person name="Alvarado L."/>
            <person name="Arachchi H.M."/>
            <person name="Berlin A."/>
            <person name="Brown A."/>
            <person name="Chapman S.B."/>
            <person name="Dunbar C."/>
            <person name="Gearin G."/>
            <person name="Goldberg J."/>
            <person name="Griggs A."/>
            <person name="Gujja S."/>
            <person name="Heiman D."/>
            <person name="Howarth C."/>
            <person name="Lui A."/>
            <person name="MacDonald P.J.P."/>
            <person name="Montmayeur A."/>
            <person name="Murphy C."/>
            <person name="Neiman D."/>
            <person name="Pearson M."/>
            <person name="Priest M."/>
            <person name="Roberts A."/>
            <person name="Saif S."/>
            <person name="Shea T."/>
            <person name="Sisk P."/>
            <person name="Stolte C."/>
            <person name="Sykes S."/>
            <person name="Wortman J."/>
            <person name="Nusbaum C."/>
            <person name="Birren B."/>
        </authorList>
    </citation>
    <scope>NUCLEOTIDE SEQUENCE [LARGE SCALE GENOMIC DNA]</scope>
    <source>
        <strain evidence="5 6">YIT 11850</strain>
    </source>
</reference>
<evidence type="ECO:0000313" key="6">
    <source>
        <dbReference type="Proteomes" id="UP000003277"/>
    </source>
</evidence>
<dbReference type="Gene3D" id="2.40.50.140">
    <property type="entry name" value="Nucleic acid-binding proteins"/>
    <property type="match status" value="1"/>
</dbReference>
<dbReference type="AlphaFoldDB" id="H1D1U0"/>
<dbReference type="GO" id="GO:0006260">
    <property type="term" value="P:DNA replication"/>
    <property type="evidence" value="ECO:0007669"/>
    <property type="project" value="UniProtKB-UniRule"/>
</dbReference>
<dbReference type="HOGENOM" id="CLU_078758_0_1_9"/>